<evidence type="ECO:0000313" key="4">
    <source>
        <dbReference type="Proteomes" id="UP000318567"/>
    </source>
</evidence>
<accession>A0A9Q9S4J7</accession>
<name>A0A9Q9S4J7_9ENTR</name>
<dbReference type="AlphaFoldDB" id="A0A9Q9S4J7"/>
<evidence type="ECO:0000313" key="3">
    <source>
        <dbReference type="EMBL" id="VUS41058.1"/>
    </source>
</evidence>
<dbReference type="NCBIfam" id="NF038239">
    <property type="entry name" value="T6SS_TssL_short"/>
    <property type="match status" value="1"/>
</dbReference>
<reference evidence="3 4" key="1">
    <citation type="submission" date="2019-07" db="EMBL/GenBank/DDBJ databases">
        <authorList>
            <person name="Brisse S."/>
            <person name="Rodrigues C."/>
            <person name="Thorpe H."/>
        </authorList>
    </citation>
    <scope>NUCLEOTIDE SEQUENCE [LARGE SCALE GENOMIC DNA]</scope>
    <source>
        <strain evidence="3">SB6410</strain>
    </source>
</reference>
<evidence type="ECO:0000256" key="1">
    <source>
        <dbReference type="SAM" id="Phobius"/>
    </source>
</evidence>
<proteinExistence type="predicted"/>
<keyword evidence="1" id="KW-0472">Membrane</keyword>
<dbReference type="Proteomes" id="UP000318567">
    <property type="component" value="Unassembled WGS sequence"/>
</dbReference>
<dbReference type="PANTHER" id="PTHR38033:SF1">
    <property type="entry name" value="DOTU FAMILY TYPE IV_VI SECRETION SYSTEM PROTEIN"/>
    <property type="match status" value="1"/>
</dbReference>
<dbReference type="RefSeq" id="WP_142445425.1">
    <property type="nucleotide sequence ID" value="NZ_CABGGO010000009.1"/>
</dbReference>
<organism evidence="3 4">
    <name type="scientific">Klebsiella pasteurii</name>
    <dbReference type="NCBI Taxonomy" id="2587529"/>
    <lineage>
        <taxon>Bacteria</taxon>
        <taxon>Pseudomonadati</taxon>
        <taxon>Pseudomonadota</taxon>
        <taxon>Gammaproteobacteria</taxon>
        <taxon>Enterobacterales</taxon>
        <taxon>Enterobacteriaceae</taxon>
        <taxon>Klebsiella/Raoultella group</taxon>
        <taxon>Klebsiella</taxon>
    </lineage>
</organism>
<dbReference type="EMBL" id="CABGGO010000009">
    <property type="protein sequence ID" value="VUS41058.1"/>
    <property type="molecule type" value="Genomic_DNA"/>
</dbReference>
<dbReference type="Gene3D" id="1.25.40.590">
    <property type="entry name" value="Type IV / VI secretion system, DotU"/>
    <property type="match status" value="1"/>
</dbReference>
<dbReference type="NCBIfam" id="TIGR03349">
    <property type="entry name" value="IV_VI_DotU"/>
    <property type="match status" value="1"/>
</dbReference>
<protein>
    <recommendedName>
        <fullName evidence="2">Type IV / VI secretion system DotU domain-containing protein</fullName>
    </recommendedName>
</protein>
<gene>
    <name evidence="3" type="ORF">SB6410_05394</name>
</gene>
<dbReference type="PANTHER" id="PTHR38033">
    <property type="entry name" value="MEMBRANE PROTEIN-RELATED"/>
    <property type="match status" value="1"/>
</dbReference>
<sequence>MKTDIDTDALLADAWLTVTELRYGARLAEGDGEALWQHCVEDIAQVMAQLKQAGMSEASRQHILYAWCALLDETAKGREGEDDACIVWYDRPLQAKYFGSMDAGDELYERMRQVLREPAPDMAVLTCFHRVLMLGFKGSCSLKDPAREQIVRALTDRVPSLDFAPDRPLLAPVSGSHGLREWLRRWPVCIGLSAIVAAVLWLGLNHWLDQLMTTLLPGAGK</sequence>
<dbReference type="InterPro" id="IPR017732">
    <property type="entry name" value="T4/T6SS_DotU"/>
</dbReference>
<comment type="caution">
    <text evidence="3">The sequence shown here is derived from an EMBL/GenBank/DDBJ whole genome shotgun (WGS) entry which is preliminary data.</text>
</comment>
<dbReference type="Pfam" id="PF09850">
    <property type="entry name" value="DotU"/>
    <property type="match status" value="1"/>
</dbReference>
<keyword evidence="1" id="KW-1133">Transmembrane helix</keyword>
<keyword evidence="1" id="KW-0812">Transmembrane</keyword>
<feature type="transmembrane region" description="Helical" evidence="1">
    <location>
        <begin position="186"/>
        <end position="204"/>
    </location>
</feature>
<feature type="domain" description="Type IV / VI secretion system DotU" evidence="2">
    <location>
        <begin position="9"/>
        <end position="207"/>
    </location>
</feature>
<evidence type="ECO:0000259" key="2">
    <source>
        <dbReference type="Pfam" id="PF09850"/>
    </source>
</evidence>
<dbReference type="InterPro" id="IPR038522">
    <property type="entry name" value="T4/T6SS_DotU_sf"/>
</dbReference>